<evidence type="ECO:0000313" key="2">
    <source>
        <dbReference type="Proteomes" id="UP000019473"/>
    </source>
</evidence>
<name>W9W495_9EURO</name>
<reference evidence="1 2" key="1">
    <citation type="submission" date="2013-03" db="EMBL/GenBank/DDBJ databases">
        <title>The Genome Sequence of Cladophialophora yegresii CBS 114405.</title>
        <authorList>
            <consortium name="The Broad Institute Genomics Platform"/>
            <person name="Cuomo C."/>
            <person name="de Hoog S."/>
            <person name="Gorbushina A."/>
            <person name="Walker B."/>
            <person name="Young S.K."/>
            <person name="Zeng Q."/>
            <person name="Gargeya S."/>
            <person name="Fitzgerald M."/>
            <person name="Haas B."/>
            <person name="Abouelleil A."/>
            <person name="Allen A.W."/>
            <person name="Alvarado L."/>
            <person name="Arachchi H.M."/>
            <person name="Berlin A.M."/>
            <person name="Chapman S.B."/>
            <person name="Gainer-Dewar J."/>
            <person name="Goldberg J."/>
            <person name="Griggs A."/>
            <person name="Gujja S."/>
            <person name="Hansen M."/>
            <person name="Howarth C."/>
            <person name="Imamovic A."/>
            <person name="Ireland A."/>
            <person name="Larimer J."/>
            <person name="McCowan C."/>
            <person name="Murphy C."/>
            <person name="Pearson M."/>
            <person name="Poon T.W."/>
            <person name="Priest M."/>
            <person name="Roberts A."/>
            <person name="Saif S."/>
            <person name="Shea T."/>
            <person name="Sisk P."/>
            <person name="Sykes S."/>
            <person name="Wortman J."/>
            <person name="Nusbaum C."/>
            <person name="Birren B."/>
        </authorList>
    </citation>
    <scope>NUCLEOTIDE SEQUENCE [LARGE SCALE GENOMIC DNA]</scope>
    <source>
        <strain evidence="1 2">CBS 114405</strain>
    </source>
</reference>
<dbReference type="VEuPathDB" id="FungiDB:A1O7_03238"/>
<dbReference type="HOGENOM" id="CLU_2941549_0_0_1"/>
<evidence type="ECO:0000313" key="1">
    <source>
        <dbReference type="EMBL" id="EXJ62798.1"/>
    </source>
</evidence>
<comment type="caution">
    <text evidence="1">The sequence shown here is derived from an EMBL/GenBank/DDBJ whole genome shotgun (WGS) entry which is preliminary data.</text>
</comment>
<dbReference type="RefSeq" id="XP_007755452.1">
    <property type="nucleotide sequence ID" value="XM_007757262.1"/>
</dbReference>
<dbReference type="AlphaFoldDB" id="W9W495"/>
<accession>W9W495</accession>
<dbReference type="GeneID" id="19177837"/>
<dbReference type="Proteomes" id="UP000019473">
    <property type="component" value="Unassembled WGS sequence"/>
</dbReference>
<proteinExistence type="predicted"/>
<sequence>MRLLQPLVAQIPPSLPLHNDYIDSISPNPPGRSRLASKLSEVEHVLEAENPAANVQYHPA</sequence>
<protein>
    <submittedName>
        <fullName evidence="1">Uncharacterized protein</fullName>
    </submittedName>
</protein>
<dbReference type="EMBL" id="AMGW01000002">
    <property type="protein sequence ID" value="EXJ62798.1"/>
    <property type="molecule type" value="Genomic_DNA"/>
</dbReference>
<gene>
    <name evidence="1" type="ORF">A1O7_03238</name>
</gene>
<organism evidence="1 2">
    <name type="scientific">Cladophialophora yegresii CBS 114405</name>
    <dbReference type="NCBI Taxonomy" id="1182544"/>
    <lineage>
        <taxon>Eukaryota</taxon>
        <taxon>Fungi</taxon>
        <taxon>Dikarya</taxon>
        <taxon>Ascomycota</taxon>
        <taxon>Pezizomycotina</taxon>
        <taxon>Eurotiomycetes</taxon>
        <taxon>Chaetothyriomycetidae</taxon>
        <taxon>Chaetothyriales</taxon>
        <taxon>Herpotrichiellaceae</taxon>
        <taxon>Cladophialophora</taxon>
    </lineage>
</organism>
<keyword evidence="2" id="KW-1185">Reference proteome</keyword>